<dbReference type="SUPFAM" id="SSF88659">
    <property type="entry name" value="Sigma3 and sigma4 domains of RNA polymerase sigma factors"/>
    <property type="match status" value="1"/>
</dbReference>
<sequence length="169" mass="20381">MPVQEEFSHVLEEYERIIFHFIHKYGIRDPENEFYQEGVIALWKAYKDYNPAKGKFSTYAYFLIQKTFLTLIRKSNRQAEKDQYYIEVKSKDLHEVAEELDTGFDPYLYEQIKQVLTDNQMKWFQRFVLEDLSIKEIAEKEKVTIDAVKNWGRLAKPKVRELLQSENIR</sequence>
<evidence type="ECO:0000256" key="1">
    <source>
        <dbReference type="ARBA" id="ARBA00008720"/>
    </source>
</evidence>
<dbReference type="InterPro" id="IPR007627">
    <property type="entry name" value="RNA_pol_sigma70_r2"/>
</dbReference>
<keyword evidence="5" id="KW-1185">Reference proteome</keyword>
<dbReference type="InterPro" id="IPR013324">
    <property type="entry name" value="RNA_pol_sigma_r3/r4-like"/>
</dbReference>
<evidence type="ECO:0000313" key="4">
    <source>
        <dbReference type="EMBL" id="GAA0488828.1"/>
    </source>
</evidence>
<comment type="similarity">
    <text evidence="1">Belongs to the UPF0122 family.</text>
</comment>
<comment type="caution">
    <text evidence="4">The sequence shown here is derived from an EMBL/GenBank/DDBJ whole genome shotgun (WGS) entry which is preliminary data.</text>
</comment>
<feature type="domain" description="RNA polymerase sigma-70 region 2" evidence="3">
    <location>
        <begin position="12"/>
        <end position="77"/>
    </location>
</feature>
<accession>A0ABN1B2W6</accession>
<evidence type="ECO:0000313" key="5">
    <source>
        <dbReference type="Proteomes" id="UP001500880"/>
    </source>
</evidence>
<dbReference type="SUPFAM" id="SSF88946">
    <property type="entry name" value="Sigma2 domain of RNA polymerase sigma factors"/>
    <property type="match status" value="1"/>
</dbReference>
<dbReference type="Pfam" id="PF04542">
    <property type="entry name" value="Sigma70_r2"/>
    <property type="match status" value="1"/>
</dbReference>
<protein>
    <submittedName>
        <fullName evidence="4">Sigma-70 family RNA polymerase sigma factor</fullName>
    </submittedName>
</protein>
<evidence type="ECO:0000259" key="3">
    <source>
        <dbReference type="Pfam" id="PF04542"/>
    </source>
</evidence>
<dbReference type="InterPro" id="IPR036388">
    <property type="entry name" value="WH-like_DNA-bd_sf"/>
</dbReference>
<dbReference type="InterPro" id="IPR007394">
    <property type="entry name" value="UPF0122"/>
</dbReference>
<dbReference type="Pfam" id="PF04297">
    <property type="entry name" value="UPF0122"/>
    <property type="match status" value="1"/>
</dbReference>
<comment type="function">
    <text evidence="2">Might take part in the signal recognition particle (SRP) pathway. This is inferred from the conservation of its genetic proximity to ftsY/ffh. May be a regulatory protein.</text>
</comment>
<dbReference type="NCBIfam" id="TIGR02937">
    <property type="entry name" value="sigma70-ECF"/>
    <property type="match status" value="1"/>
</dbReference>
<evidence type="ECO:0000256" key="2">
    <source>
        <dbReference type="ARBA" id="ARBA00024764"/>
    </source>
</evidence>
<dbReference type="RefSeq" id="WP_343838976.1">
    <property type="nucleotide sequence ID" value="NZ_BAAADO010000002.1"/>
</dbReference>
<dbReference type="InterPro" id="IPR014284">
    <property type="entry name" value="RNA_pol_sigma-70_dom"/>
</dbReference>
<proteinExistence type="inferred from homology"/>
<dbReference type="Gene3D" id="1.10.1740.10">
    <property type="match status" value="1"/>
</dbReference>
<reference evidence="4 5" key="1">
    <citation type="journal article" date="2019" name="Int. J. Syst. Evol. Microbiol.">
        <title>The Global Catalogue of Microorganisms (GCM) 10K type strain sequencing project: providing services to taxonomists for standard genome sequencing and annotation.</title>
        <authorList>
            <consortium name="The Broad Institute Genomics Platform"/>
            <consortium name="The Broad Institute Genome Sequencing Center for Infectious Disease"/>
            <person name="Wu L."/>
            <person name="Ma J."/>
        </authorList>
    </citation>
    <scope>NUCLEOTIDE SEQUENCE [LARGE SCALE GENOMIC DNA]</scope>
    <source>
        <strain evidence="4 5">JCM 12389</strain>
    </source>
</reference>
<dbReference type="InterPro" id="IPR013325">
    <property type="entry name" value="RNA_pol_sigma_r2"/>
</dbReference>
<name>A0ABN1B2W6_9BACI</name>
<dbReference type="Gene3D" id="1.10.10.10">
    <property type="entry name" value="Winged helix-like DNA-binding domain superfamily/Winged helix DNA-binding domain"/>
    <property type="match status" value="1"/>
</dbReference>
<organism evidence="4 5">
    <name type="scientific">Salinibacillus aidingensis</name>
    <dbReference type="NCBI Taxonomy" id="237684"/>
    <lineage>
        <taxon>Bacteria</taxon>
        <taxon>Bacillati</taxon>
        <taxon>Bacillota</taxon>
        <taxon>Bacilli</taxon>
        <taxon>Bacillales</taxon>
        <taxon>Bacillaceae</taxon>
        <taxon>Salinibacillus</taxon>
    </lineage>
</organism>
<dbReference type="Proteomes" id="UP001500880">
    <property type="component" value="Unassembled WGS sequence"/>
</dbReference>
<dbReference type="EMBL" id="BAAADO010000002">
    <property type="protein sequence ID" value="GAA0488828.1"/>
    <property type="molecule type" value="Genomic_DNA"/>
</dbReference>
<gene>
    <name evidence="4" type="ORF">GCM10008986_13300</name>
</gene>